<reference evidence="3 4" key="1">
    <citation type="submission" date="2018-06" db="EMBL/GenBank/DDBJ databases">
        <title>Comparative genomics reveals the genomic features of Rhizophagus irregularis, R. cerebriforme, R. diaphanum and Gigaspora rosea, and their symbiotic lifestyle signature.</title>
        <authorList>
            <person name="Morin E."/>
            <person name="San Clemente H."/>
            <person name="Chen E.C.H."/>
            <person name="De La Providencia I."/>
            <person name="Hainaut M."/>
            <person name="Kuo A."/>
            <person name="Kohler A."/>
            <person name="Murat C."/>
            <person name="Tang N."/>
            <person name="Roy S."/>
            <person name="Loubradou J."/>
            <person name="Henrissat B."/>
            <person name="Grigoriev I.V."/>
            <person name="Corradi N."/>
            <person name="Roux C."/>
            <person name="Martin F.M."/>
        </authorList>
    </citation>
    <scope>NUCLEOTIDE SEQUENCE [LARGE SCALE GENOMIC DNA]</scope>
    <source>
        <strain evidence="3 4">DAOM 194757</strain>
    </source>
</reference>
<keyword evidence="4" id="KW-1185">Reference proteome</keyword>
<comment type="caution">
    <text evidence="3">The sequence shown here is derived from an EMBL/GenBank/DDBJ whole genome shotgun (WGS) entry which is preliminary data.</text>
</comment>
<protein>
    <recommendedName>
        <fullName evidence="2">CCHC-type domain-containing protein</fullName>
    </recommendedName>
</protein>
<proteinExistence type="predicted"/>
<name>A0A397VN43_9GLOM</name>
<keyword evidence="1" id="KW-0862">Zinc</keyword>
<dbReference type="OrthoDB" id="2370036at2759"/>
<evidence type="ECO:0000256" key="1">
    <source>
        <dbReference type="PROSITE-ProRule" id="PRU00047"/>
    </source>
</evidence>
<keyword evidence="1" id="KW-0479">Metal-binding</keyword>
<dbReference type="GO" id="GO:0003676">
    <property type="term" value="F:nucleic acid binding"/>
    <property type="evidence" value="ECO:0007669"/>
    <property type="project" value="InterPro"/>
</dbReference>
<dbReference type="Proteomes" id="UP000266673">
    <property type="component" value="Unassembled WGS sequence"/>
</dbReference>
<gene>
    <name evidence="3" type="ORF">C2G38_2294120</name>
</gene>
<dbReference type="EMBL" id="QKWP01000295">
    <property type="protein sequence ID" value="RIB22737.1"/>
    <property type="molecule type" value="Genomic_DNA"/>
</dbReference>
<dbReference type="InterPro" id="IPR001878">
    <property type="entry name" value="Znf_CCHC"/>
</dbReference>
<sequence length="142" mass="15731">MALNLGCADEFVDMIDGFIARKKNSIEESNQENMNIANPLVCKHRGRPSNKRIKASSEGDCSKISNSALNLTDPNLYIQPLQQLENTSVSRVPFQSINSHNINKSTSITTTQVINDNSIKRKYVCQLCGESGHNSRSCNKNS</sequence>
<feature type="domain" description="CCHC-type" evidence="2">
    <location>
        <begin position="125"/>
        <end position="138"/>
    </location>
</feature>
<dbReference type="AlphaFoldDB" id="A0A397VN43"/>
<evidence type="ECO:0000313" key="4">
    <source>
        <dbReference type="Proteomes" id="UP000266673"/>
    </source>
</evidence>
<keyword evidence="1" id="KW-0863">Zinc-finger</keyword>
<evidence type="ECO:0000313" key="3">
    <source>
        <dbReference type="EMBL" id="RIB22737.1"/>
    </source>
</evidence>
<evidence type="ECO:0000259" key="2">
    <source>
        <dbReference type="PROSITE" id="PS50158"/>
    </source>
</evidence>
<dbReference type="PROSITE" id="PS50158">
    <property type="entry name" value="ZF_CCHC"/>
    <property type="match status" value="1"/>
</dbReference>
<organism evidence="3 4">
    <name type="scientific">Gigaspora rosea</name>
    <dbReference type="NCBI Taxonomy" id="44941"/>
    <lineage>
        <taxon>Eukaryota</taxon>
        <taxon>Fungi</taxon>
        <taxon>Fungi incertae sedis</taxon>
        <taxon>Mucoromycota</taxon>
        <taxon>Glomeromycotina</taxon>
        <taxon>Glomeromycetes</taxon>
        <taxon>Diversisporales</taxon>
        <taxon>Gigasporaceae</taxon>
        <taxon>Gigaspora</taxon>
    </lineage>
</organism>
<accession>A0A397VN43</accession>
<dbReference type="GO" id="GO:0008270">
    <property type="term" value="F:zinc ion binding"/>
    <property type="evidence" value="ECO:0007669"/>
    <property type="project" value="UniProtKB-KW"/>
</dbReference>